<evidence type="ECO:0000256" key="3">
    <source>
        <dbReference type="ARBA" id="ARBA00012670"/>
    </source>
</evidence>
<dbReference type="Gene3D" id="2.60.40.10">
    <property type="entry name" value="Immunoglobulins"/>
    <property type="match status" value="2"/>
</dbReference>
<feature type="signal peptide" evidence="6">
    <location>
        <begin position="1"/>
        <end position="29"/>
    </location>
</feature>
<dbReference type="SUPFAM" id="SSF49785">
    <property type="entry name" value="Galactose-binding domain-like"/>
    <property type="match status" value="1"/>
</dbReference>
<dbReference type="PANTHER" id="PTHR31776:SF26">
    <property type="entry name" value="SECRETED ARABINOSIDASE"/>
    <property type="match status" value="1"/>
</dbReference>
<gene>
    <name evidence="8" type="ORF">SAMN04488035_0232</name>
</gene>
<dbReference type="Gene3D" id="2.60.120.200">
    <property type="match status" value="1"/>
</dbReference>
<dbReference type="InterPro" id="IPR008979">
    <property type="entry name" value="Galactose-bd-like_sf"/>
</dbReference>
<reference evidence="9" key="1">
    <citation type="submission" date="2016-10" db="EMBL/GenBank/DDBJ databases">
        <authorList>
            <person name="Varghese N."/>
            <person name="Submissions S."/>
        </authorList>
    </citation>
    <scope>NUCLEOTIDE SEQUENCE [LARGE SCALE GENOMIC DNA]</scope>
    <source>
        <strain evidence="9">DSM 19083</strain>
    </source>
</reference>
<dbReference type="SUPFAM" id="SSF51011">
    <property type="entry name" value="Glycosyl hydrolase domain"/>
    <property type="match status" value="1"/>
</dbReference>
<dbReference type="EC" id="3.2.1.55" evidence="3"/>
<dbReference type="PANTHER" id="PTHR31776">
    <property type="entry name" value="ALPHA-L-ARABINOFURANOSIDASE 1"/>
    <property type="match status" value="1"/>
</dbReference>
<evidence type="ECO:0000256" key="4">
    <source>
        <dbReference type="ARBA" id="ARBA00022729"/>
    </source>
</evidence>
<dbReference type="SMART" id="SM00813">
    <property type="entry name" value="Alpha-L-AF_C"/>
    <property type="match status" value="1"/>
</dbReference>
<dbReference type="Proteomes" id="UP000198520">
    <property type="component" value="Unassembled WGS sequence"/>
</dbReference>
<proteinExistence type="inferred from homology"/>
<sequence>MTSRTRSALATTTVAALVASLMAATSATAAPPTSVLPGEPVPAAAPVGVIPDGAWVDDFDGTGLDAAWRTVNPAGDSVTVADGALRIASQAGDTWQTSNTAKNLLMLDVPDADFTAVAAVDAPATLDFQGAGLIAWQDMDNYVRTGLSHVGFTTAEPHGFDDPIVVENGVETAGAFASTFTSRPGSTSEILQLQRTGDVLTSSYWRDGAWEQAAQVTLAFPVTQVGVYALASQDGTSHTASFDYVALAADDGADVVPEGTFTLRGEGDARYLTASEDGHLGLAAERPSGTLTLEARALGDGALALWSGEHPVVVADGVLAFGAADAAPVPLRLTDAGGGTLVLRTADGGAHVGLVDGVLTLGAQDDAVRLTVEQVTVRDGSKIEIDGDATSIETSDELYGIFYEDINYAADGGLYAELVRNRSFEFAPADNASFTGLTAWQVLARGDGAGSTGVVVDDDDRLNEMNRNYLRLDATGAGGGLRNAGYNAGVALADGEKYDFTVWARTTTAQTLTVALEDAAGDRTFATGTVEVDGSDQWQQHAVTLTATGSTDAARLVVLAGAASTVRLDMVSLFPQDTWVGPVNGKSVLRKDLAEKIVDLEPRFLRFPGGCVTNVGTFDTYAESGYTDRQRTYQWKETIGPVEERPTNWNFWGYNQSYGIGYLEYFLLAEDLGAIPLPVVSVGANGCGSTIPELTDPAGIERWVQDTVDLVEFAIGDTSTEWGAVRAELGHPEPFDLRYLGLGNEENTATFEANFPAFRDAVEARFPQIEIISNSGPDDAGTRFDELWDFNRAQDVDMVDEHYYNDPSWFLANTERYDSYDRSGPAVFLGEYASRGNTLWNALSEAAYMTGLERNSDVVRLASYAPLLSNEDYVQWSPDAIWFDNDESWVTPNYHVQQMFAANHGDEVVPSTYAGPVVTPDPLKGGVFLSTWATSAAYDNVRVTDNATGDVLFSDDFADASQWASQAGSWAVTDGEYRQTSTSVTDARSIITDAYARDWESYTLELDARKLAGSEGFLVGFAAEGANDYFWWNLGGWNNSRTVLQKADGGSAGEVKAVEGHTIETGQTYRLKVVVEGRDIQLFIDGELQMEYTDAVPTLDTYQVVTRDTDTGELVVKVVNTSGETRRTQVTVSDVGVLPTGTVTELAGRPGDANSKGAPDTVEPVTREVDGLSEDFLWDFAPYSVTFLRMQTADAVAPTVDAVELSGTPVRGWRAGPVTVSATASDDREVAALETRLDGGEWVRASAASAQVTVDGHGSHTVEVRATDAAGNVSATRPVTFLIDAKAPVTNAVLSDRTVALRGADDDAGMGHVEHRVSGTAAWTRYAGPVALGPDAVTLEFRGVDAVGNVETVNALEVPAAGVVLRGSSTAAVVAPSSVVFGKTKASVRVRVSGRGGVPSGSVRVLDGSTLLATGTLRAGSVQVALPRKALEVGRHRLSVVYSGDAVFSGSQDAVSVKVTKAPSKVKAKVSPKKVTTRSKARVSVAVSSHGAKAGKVTVKVTKKVRGKTKTYVTKKAVVSANGKATVRLPRLKQGRYTVRVSYAGSESAAKATTTTRLTVRR</sequence>
<dbReference type="Pfam" id="PF06964">
    <property type="entry name" value="Alpha-L-AF_C"/>
    <property type="match status" value="1"/>
</dbReference>
<dbReference type="Gene3D" id="2.60.120.260">
    <property type="entry name" value="Galactose-binding domain-like"/>
    <property type="match status" value="1"/>
</dbReference>
<protein>
    <recommendedName>
        <fullName evidence="3">non-reducing end alpha-L-arabinofuranosidase</fullName>
        <ecNumber evidence="3">3.2.1.55</ecNumber>
    </recommendedName>
</protein>
<feature type="domain" description="Alpha-L-arabinofuranosidase C-terminal" evidence="7">
    <location>
        <begin position="830"/>
        <end position="1184"/>
    </location>
</feature>
<dbReference type="InterPro" id="IPR017853">
    <property type="entry name" value="GH"/>
</dbReference>
<dbReference type="InterPro" id="IPR032109">
    <property type="entry name" value="Big_3_5"/>
</dbReference>
<dbReference type="Gene3D" id="2.60.120.560">
    <property type="entry name" value="Exo-inulinase, domain 1"/>
    <property type="match status" value="1"/>
</dbReference>
<comment type="similarity">
    <text evidence="2">Belongs to the glycosyl hydrolase 51 family.</text>
</comment>
<evidence type="ECO:0000313" key="9">
    <source>
        <dbReference type="Proteomes" id="UP000198520"/>
    </source>
</evidence>
<organism evidence="8 9">
    <name type="scientific">Flavimobilis marinus</name>
    <dbReference type="NCBI Taxonomy" id="285351"/>
    <lineage>
        <taxon>Bacteria</taxon>
        <taxon>Bacillati</taxon>
        <taxon>Actinomycetota</taxon>
        <taxon>Actinomycetes</taxon>
        <taxon>Micrococcales</taxon>
        <taxon>Jonesiaceae</taxon>
        <taxon>Flavimobilis</taxon>
    </lineage>
</organism>
<dbReference type="InterPro" id="IPR003305">
    <property type="entry name" value="CenC_carb-bd"/>
</dbReference>
<dbReference type="Pfam" id="PF16640">
    <property type="entry name" value="Big_3_5"/>
    <property type="match status" value="1"/>
</dbReference>
<dbReference type="GO" id="GO:0046556">
    <property type="term" value="F:alpha-L-arabinofuranosidase activity"/>
    <property type="evidence" value="ECO:0007669"/>
    <property type="project" value="UniProtKB-EC"/>
</dbReference>
<dbReference type="InterPro" id="IPR051563">
    <property type="entry name" value="Glycosyl_Hydrolase_51"/>
</dbReference>
<keyword evidence="5" id="KW-0378">Hydrolase</keyword>
<evidence type="ECO:0000256" key="6">
    <source>
        <dbReference type="SAM" id="SignalP"/>
    </source>
</evidence>
<feature type="chain" id="PRO_5011600686" description="non-reducing end alpha-L-arabinofuranosidase" evidence="6">
    <location>
        <begin position="30"/>
        <end position="1562"/>
    </location>
</feature>
<dbReference type="InterPro" id="IPR058094">
    <property type="entry name" value="Ig-like_OmpL47-like"/>
</dbReference>
<dbReference type="Pfam" id="PF17851">
    <property type="entry name" value="GH43_C2"/>
    <property type="match status" value="1"/>
</dbReference>
<comment type="catalytic activity">
    <reaction evidence="1">
        <text>Hydrolysis of terminal non-reducing alpha-L-arabinofuranoside residues in alpha-L-arabinosides.</text>
        <dbReference type="EC" id="3.2.1.55"/>
    </reaction>
</comment>
<keyword evidence="9" id="KW-1185">Reference proteome</keyword>
<dbReference type="InterPro" id="IPR010720">
    <property type="entry name" value="Alpha-L-AF_C"/>
</dbReference>
<dbReference type="InterPro" id="IPR055235">
    <property type="entry name" value="ASD1_cat"/>
</dbReference>
<evidence type="ECO:0000256" key="1">
    <source>
        <dbReference type="ARBA" id="ARBA00001462"/>
    </source>
</evidence>
<dbReference type="InterPro" id="IPR013320">
    <property type="entry name" value="ConA-like_dom_sf"/>
</dbReference>
<dbReference type="InterPro" id="IPR013783">
    <property type="entry name" value="Ig-like_fold"/>
</dbReference>
<dbReference type="Gene3D" id="3.20.20.80">
    <property type="entry name" value="Glycosidases"/>
    <property type="match status" value="1"/>
</dbReference>
<dbReference type="InterPro" id="IPR041542">
    <property type="entry name" value="GH43_C2"/>
</dbReference>
<dbReference type="Pfam" id="PF02018">
    <property type="entry name" value="CBM_4_9"/>
    <property type="match status" value="1"/>
</dbReference>
<dbReference type="SUPFAM" id="SSF49899">
    <property type="entry name" value="Concanavalin A-like lectins/glucanases"/>
    <property type="match status" value="2"/>
</dbReference>
<evidence type="ECO:0000256" key="5">
    <source>
        <dbReference type="ARBA" id="ARBA00022801"/>
    </source>
</evidence>
<name>A0A1I2CST3_9MICO</name>
<dbReference type="EMBL" id="FONZ01000001">
    <property type="protein sequence ID" value="SFE70800.1"/>
    <property type="molecule type" value="Genomic_DNA"/>
</dbReference>
<evidence type="ECO:0000259" key="7">
    <source>
        <dbReference type="SMART" id="SM00813"/>
    </source>
</evidence>
<dbReference type="STRING" id="285351.SAMN04488035_0232"/>
<accession>A0A1I2CST3</accession>
<dbReference type="SUPFAM" id="SSF51445">
    <property type="entry name" value="(Trans)glycosidases"/>
    <property type="match status" value="1"/>
</dbReference>
<keyword evidence="4 6" id="KW-0732">Signal</keyword>
<dbReference type="GO" id="GO:0046373">
    <property type="term" value="P:L-arabinose metabolic process"/>
    <property type="evidence" value="ECO:0007669"/>
    <property type="project" value="InterPro"/>
</dbReference>
<dbReference type="Pfam" id="PF22848">
    <property type="entry name" value="ASD1_dom"/>
    <property type="match status" value="1"/>
</dbReference>
<dbReference type="RefSeq" id="WP_143073095.1">
    <property type="nucleotide sequence ID" value="NZ_BNAN01000001.1"/>
</dbReference>
<evidence type="ECO:0000256" key="2">
    <source>
        <dbReference type="ARBA" id="ARBA00007186"/>
    </source>
</evidence>
<evidence type="ECO:0000313" key="8">
    <source>
        <dbReference type="EMBL" id="SFE70800.1"/>
    </source>
</evidence>
<dbReference type="NCBIfam" id="NF047446">
    <property type="entry name" value="barrel_OmpL47"/>
    <property type="match status" value="1"/>
</dbReference>
<dbReference type="OrthoDB" id="9758923at2"/>